<dbReference type="EMBL" id="AP018738">
    <property type="protein sequence ID" value="BBE51472.1"/>
    <property type="molecule type" value="Genomic_DNA"/>
</dbReference>
<name>A0A2Z6GDN8_9PROT</name>
<dbReference type="OrthoDB" id="9847097at2"/>
<dbReference type="STRING" id="1188319.OYT1_00937"/>
<evidence type="ECO:0000313" key="2">
    <source>
        <dbReference type="Proteomes" id="UP000033070"/>
    </source>
</evidence>
<dbReference type="RefSeq" id="WP_062626138.1">
    <property type="nucleotide sequence ID" value="NZ_AP018738.1"/>
</dbReference>
<evidence type="ECO:0000313" key="1">
    <source>
        <dbReference type="EMBL" id="BBE51472.1"/>
    </source>
</evidence>
<reference evidence="1 2" key="1">
    <citation type="submission" date="2018-06" db="EMBL/GenBank/DDBJ databases">
        <title>OYT1 Genome Sequencing.</title>
        <authorList>
            <person name="Kato S."/>
            <person name="Itoh T."/>
            <person name="Ohkuma M."/>
        </authorList>
    </citation>
    <scope>NUCLEOTIDE SEQUENCE [LARGE SCALE GENOMIC DNA]</scope>
    <source>
        <strain evidence="1 2">OYT1</strain>
    </source>
</reference>
<sequence>MAKDITDYSTVDFIPPELHVACGQVLMDRQQQLAIVARKDDVHVHLVREKSGLMRLTKHTAQELVEHWSDAEFPVDEALPKLLALSKQLGATQAARQALDKLDQQLHAPQQNQLFV</sequence>
<dbReference type="AlphaFoldDB" id="A0A2Z6GDN8"/>
<accession>A0A2Z6GDN8</accession>
<proteinExistence type="predicted"/>
<protein>
    <submittedName>
        <fullName evidence="1">Uncharacterized protein</fullName>
    </submittedName>
</protein>
<gene>
    <name evidence="1" type="ORF">OYT1_ch1946</name>
</gene>
<dbReference type="KEGG" id="fam:OYT1_ch1946"/>
<dbReference type="Proteomes" id="UP000033070">
    <property type="component" value="Chromosome"/>
</dbReference>
<organism evidence="1 2">
    <name type="scientific">Ferriphaselus amnicola</name>
    <dbReference type="NCBI Taxonomy" id="1188319"/>
    <lineage>
        <taxon>Bacteria</taxon>
        <taxon>Pseudomonadati</taxon>
        <taxon>Pseudomonadota</taxon>
        <taxon>Betaproteobacteria</taxon>
        <taxon>Nitrosomonadales</taxon>
        <taxon>Gallionellaceae</taxon>
        <taxon>Ferriphaselus</taxon>
    </lineage>
</organism>
<keyword evidence="2" id="KW-1185">Reference proteome</keyword>